<feature type="region of interest" description="Disordered" evidence="2">
    <location>
        <begin position="285"/>
        <end position="307"/>
    </location>
</feature>
<dbReference type="PANTHER" id="PTHR10948">
    <property type="entry name" value="TRANSPOSASE"/>
    <property type="match status" value="1"/>
</dbReference>
<evidence type="ECO:0000313" key="5">
    <source>
        <dbReference type="Proteomes" id="UP001064933"/>
    </source>
</evidence>
<evidence type="ECO:0000313" key="4">
    <source>
        <dbReference type="EMBL" id="UXH77907.1"/>
    </source>
</evidence>
<dbReference type="InterPro" id="IPR051917">
    <property type="entry name" value="Transposase-Integrase"/>
</dbReference>
<evidence type="ECO:0000259" key="3">
    <source>
        <dbReference type="PROSITE" id="PS50994"/>
    </source>
</evidence>
<sequence length="307" mass="34149">MGTHYSHLSQTDRVAIQLLLQAGCSRRQIADKLGFSPSIICREVIRGKSSPTALARSYRAAPAQCRSVERRAAAGAARRKLGLDLKTPLWRTVLGGLRCRWSPEQIACRLREMKPASTAPACAPLAVSHETIYGAIYAMPRGTLRSELVELLRQSHKTRLPRSRGTERKARLPNMTSIALRPPEVAARIVPGHWEGDLIKGAMNRSSVGTLVERLSRYVMLVKLEGNTAEDILNGFRRRLKSVPESLRKTMTYDQGSEMAMHENLSADLNMDIFFCDPHSPWQRGSNENANGLDRRRASALEPPSTT</sequence>
<dbReference type="PROSITE" id="PS50994">
    <property type="entry name" value="INTEGRASE"/>
    <property type="match status" value="1"/>
</dbReference>
<name>A0ABY6AY53_9BURK</name>
<dbReference type="InterPro" id="IPR025246">
    <property type="entry name" value="IS30-like_HTH"/>
</dbReference>
<keyword evidence="1" id="KW-0233">DNA recombination</keyword>
<gene>
    <name evidence="4" type="ORF">N4261_23545</name>
</gene>
<dbReference type="InterPro" id="IPR036397">
    <property type="entry name" value="RNaseH_sf"/>
</dbReference>
<dbReference type="Gene3D" id="3.30.420.10">
    <property type="entry name" value="Ribonuclease H-like superfamily/Ribonuclease H"/>
    <property type="match status" value="1"/>
</dbReference>
<evidence type="ECO:0000256" key="1">
    <source>
        <dbReference type="ARBA" id="ARBA00023172"/>
    </source>
</evidence>
<dbReference type="InterPro" id="IPR012337">
    <property type="entry name" value="RNaseH-like_sf"/>
</dbReference>
<dbReference type="InterPro" id="IPR053392">
    <property type="entry name" value="Transposase_IS30-like"/>
</dbReference>
<proteinExistence type="predicted"/>
<keyword evidence="5" id="KW-1185">Reference proteome</keyword>
<dbReference type="Proteomes" id="UP001064933">
    <property type="component" value="Chromosome"/>
</dbReference>
<accession>A0ABY6AY53</accession>
<dbReference type="PANTHER" id="PTHR10948:SF23">
    <property type="entry name" value="TRANSPOSASE INSI FOR INSERTION SEQUENCE ELEMENT IS30A-RELATED"/>
    <property type="match status" value="1"/>
</dbReference>
<dbReference type="RefSeq" id="WP_261757666.1">
    <property type="nucleotide sequence ID" value="NZ_CP104562.2"/>
</dbReference>
<dbReference type="SUPFAM" id="SSF53098">
    <property type="entry name" value="Ribonuclease H-like"/>
    <property type="match status" value="1"/>
</dbReference>
<dbReference type="Pfam" id="PF00665">
    <property type="entry name" value="rve"/>
    <property type="match status" value="1"/>
</dbReference>
<dbReference type="Pfam" id="PF13936">
    <property type="entry name" value="HTH_38"/>
    <property type="match status" value="1"/>
</dbReference>
<dbReference type="NCBIfam" id="NF033563">
    <property type="entry name" value="transpos_IS30"/>
    <property type="match status" value="1"/>
</dbReference>
<feature type="domain" description="Integrase catalytic" evidence="3">
    <location>
        <begin position="178"/>
        <end position="307"/>
    </location>
</feature>
<dbReference type="EMBL" id="CP104562">
    <property type="protein sequence ID" value="UXH77907.1"/>
    <property type="molecule type" value="Genomic_DNA"/>
</dbReference>
<reference evidence="4" key="1">
    <citation type="submission" date="2022-10" db="EMBL/GenBank/DDBJ databases">
        <title>Characterization and whole genome sequencing of a new Roseateles species, isolated from fresh water.</title>
        <authorList>
            <person name="Guliayeva D.Y."/>
            <person name="Akhremchuk A.E."/>
            <person name="Sikolenko M.A."/>
            <person name="Valentovich L.N."/>
            <person name="Sidarenka A.V."/>
        </authorList>
    </citation>
    <scope>NUCLEOTIDE SEQUENCE</scope>
    <source>
        <strain evidence="4">BIM B-1768</strain>
    </source>
</reference>
<dbReference type="InterPro" id="IPR001584">
    <property type="entry name" value="Integrase_cat-core"/>
</dbReference>
<evidence type="ECO:0000256" key="2">
    <source>
        <dbReference type="SAM" id="MobiDB-lite"/>
    </source>
</evidence>
<protein>
    <submittedName>
        <fullName evidence="4">IS30 family transposase</fullName>
    </submittedName>
</protein>
<organism evidence="4 5">
    <name type="scientific">Roseateles amylovorans</name>
    <dbReference type="NCBI Taxonomy" id="2978473"/>
    <lineage>
        <taxon>Bacteria</taxon>
        <taxon>Pseudomonadati</taxon>
        <taxon>Pseudomonadota</taxon>
        <taxon>Betaproteobacteria</taxon>
        <taxon>Burkholderiales</taxon>
        <taxon>Sphaerotilaceae</taxon>
        <taxon>Roseateles</taxon>
    </lineage>
</organism>